<name>A0ABU1SMJ0_9HYPH</name>
<dbReference type="EMBL" id="JAVDUP010000002">
    <property type="protein sequence ID" value="MDR6900200.1"/>
    <property type="molecule type" value="Genomic_DNA"/>
</dbReference>
<keyword evidence="2" id="KW-1185">Reference proteome</keyword>
<dbReference type="RefSeq" id="WP_310230182.1">
    <property type="nucleotide sequence ID" value="NZ_JAVDUP010000002.1"/>
</dbReference>
<comment type="caution">
    <text evidence="1">The sequence shown here is derived from an EMBL/GenBank/DDBJ whole genome shotgun (WGS) entry which is preliminary data.</text>
</comment>
<evidence type="ECO:0000313" key="1">
    <source>
        <dbReference type="EMBL" id="MDR6900200.1"/>
    </source>
</evidence>
<reference evidence="1 2" key="1">
    <citation type="submission" date="2023-07" db="EMBL/GenBank/DDBJ databases">
        <title>Sorghum-associated microbial communities from plants grown in Nebraska, USA.</title>
        <authorList>
            <person name="Schachtman D."/>
        </authorList>
    </citation>
    <scope>NUCLEOTIDE SEQUENCE [LARGE SCALE GENOMIC DNA]</scope>
    <source>
        <strain evidence="1 2">3199</strain>
    </source>
</reference>
<evidence type="ECO:0000313" key="2">
    <source>
        <dbReference type="Proteomes" id="UP001250791"/>
    </source>
</evidence>
<dbReference type="Proteomes" id="UP001250791">
    <property type="component" value="Unassembled WGS sequence"/>
</dbReference>
<proteinExistence type="predicted"/>
<organism evidence="1 2">
    <name type="scientific">Rhizobium miluonense</name>
    <dbReference type="NCBI Taxonomy" id="411945"/>
    <lineage>
        <taxon>Bacteria</taxon>
        <taxon>Pseudomonadati</taxon>
        <taxon>Pseudomonadota</taxon>
        <taxon>Alphaproteobacteria</taxon>
        <taxon>Hyphomicrobiales</taxon>
        <taxon>Rhizobiaceae</taxon>
        <taxon>Rhizobium/Agrobacterium group</taxon>
        <taxon>Rhizobium</taxon>
    </lineage>
</organism>
<protein>
    <submittedName>
        <fullName evidence="1">Uncharacterized protein</fullName>
    </submittedName>
</protein>
<accession>A0ABU1SMJ0</accession>
<sequence length="58" mass="5988">MENTSMGHRCSRHIAHQEPAAVAVLVAEAGPNWRMSMGALVAKSESAEAAKAGSVVAL</sequence>
<gene>
    <name evidence="1" type="ORF">J2W52_001815</name>
</gene>